<sequence length="101" mass="12000">MRTGKIKVKEKRRVKDPIDNPICSKIAVSTLLGYRRFKEMAQKLGISERNLYYHLDALEKINLIKVTPADEDGRIKEYSPMRNNVYYLTLYMQFLFGFQYD</sequence>
<dbReference type="EMBL" id="QMWO01000044">
    <property type="protein sequence ID" value="RLG69814.1"/>
    <property type="molecule type" value="Genomic_DNA"/>
</dbReference>
<keyword evidence="1" id="KW-0812">Transmembrane</keyword>
<dbReference type="InterPro" id="IPR036390">
    <property type="entry name" value="WH_DNA-bd_sf"/>
</dbReference>
<keyword evidence="1" id="KW-0472">Membrane</keyword>
<evidence type="ECO:0000313" key="3">
    <source>
        <dbReference type="Proteomes" id="UP000277633"/>
    </source>
</evidence>
<dbReference type="InterPro" id="IPR036388">
    <property type="entry name" value="WH-like_DNA-bd_sf"/>
</dbReference>
<proteinExistence type="predicted"/>
<dbReference type="Gene3D" id="1.10.10.10">
    <property type="entry name" value="Winged helix-like DNA-binding domain superfamily/Winged helix DNA-binding domain"/>
    <property type="match status" value="1"/>
</dbReference>
<name>A0A497JG48_9ARCH</name>
<dbReference type="SUPFAM" id="SSF46785">
    <property type="entry name" value="Winged helix' DNA-binding domain"/>
    <property type="match status" value="1"/>
</dbReference>
<dbReference type="Proteomes" id="UP000277633">
    <property type="component" value="Unassembled WGS sequence"/>
</dbReference>
<evidence type="ECO:0000256" key="1">
    <source>
        <dbReference type="SAM" id="Phobius"/>
    </source>
</evidence>
<dbReference type="AlphaFoldDB" id="A0A497JG48"/>
<accession>A0A497JG48</accession>
<evidence type="ECO:0008006" key="4">
    <source>
        <dbReference type="Google" id="ProtNLM"/>
    </source>
</evidence>
<keyword evidence="1" id="KW-1133">Transmembrane helix</keyword>
<protein>
    <recommendedName>
        <fullName evidence="4">ArsR family transcriptional regulator</fullName>
    </recommendedName>
</protein>
<feature type="non-terminal residue" evidence="2">
    <location>
        <position position="101"/>
    </location>
</feature>
<gene>
    <name evidence="2" type="ORF">DRO07_01580</name>
</gene>
<feature type="transmembrane region" description="Helical" evidence="1">
    <location>
        <begin position="84"/>
        <end position="100"/>
    </location>
</feature>
<evidence type="ECO:0000313" key="2">
    <source>
        <dbReference type="EMBL" id="RLG69814.1"/>
    </source>
</evidence>
<organism evidence="2 3">
    <name type="scientific">Candidatus Iainarchaeum sp</name>
    <dbReference type="NCBI Taxonomy" id="3101447"/>
    <lineage>
        <taxon>Archaea</taxon>
        <taxon>Candidatus Iainarchaeota</taxon>
        <taxon>Candidatus Iainarchaeia</taxon>
        <taxon>Candidatus Iainarchaeales</taxon>
        <taxon>Candidatus Iainarchaeaceae</taxon>
        <taxon>Candidatus Iainarchaeum</taxon>
    </lineage>
</organism>
<reference evidence="2 3" key="1">
    <citation type="submission" date="2018-06" db="EMBL/GenBank/DDBJ databases">
        <title>Extensive metabolic versatility and redundancy in microbially diverse, dynamic hydrothermal sediments.</title>
        <authorList>
            <person name="Dombrowski N."/>
            <person name="Teske A."/>
            <person name="Baker B.J."/>
        </authorList>
    </citation>
    <scope>NUCLEOTIDE SEQUENCE [LARGE SCALE GENOMIC DNA]</scope>
    <source>
        <strain evidence="2">B9_G13</strain>
    </source>
</reference>
<comment type="caution">
    <text evidence="2">The sequence shown here is derived from an EMBL/GenBank/DDBJ whole genome shotgun (WGS) entry which is preliminary data.</text>
</comment>